<feature type="transmembrane region" description="Helical" evidence="13">
    <location>
        <begin position="67"/>
        <end position="92"/>
    </location>
</feature>
<dbReference type="InterPro" id="IPR003544">
    <property type="entry name" value="Cyt_c_biogenesis_CcmB"/>
</dbReference>
<feature type="transmembrane region" description="Helical" evidence="13">
    <location>
        <begin position="214"/>
        <end position="237"/>
    </location>
</feature>
<feature type="transmembrane region" description="Helical" evidence="13">
    <location>
        <begin position="113"/>
        <end position="143"/>
    </location>
</feature>
<evidence type="ECO:0000256" key="5">
    <source>
        <dbReference type="ARBA" id="ARBA00022448"/>
    </source>
</evidence>
<dbReference type="PANTHER" id="PTHR30070">
    <property type="entry name" value="HEME EXPORTER PROTEIN B"/>
    <property type="match status" value="1"/>
</dbReference>
<dbReference type="AlphaFoldDB" id="A0A1I1LTN3"/>
<dbReference type="GO" id="GO:0005886">
    <property type="term" value="C:plasma membrane"/>
    <property type="evidence" value="ECO:0007669"/>
    <property type="project" value="UniProtKB-SubCell"/>
</dbReference>
<feature type="transmembrane region" description="Helical" evidence="13">
    <location>
        <begin position="149"/>
        <end position="174"/>
    </location>
</feature>
<evidence type="ECO:0000256" key="1">
    <source>
        <dbReference type="ARBA" id="ARBA00002442"/>
    </source>
</evidence>
<keyword evidence="15" id="KW-1185">Reference proteome</keyword>
<keyword evidence="11 12" id="KW-0472">Membrane</keyword>
<dbReference type="GO" id="GO:0015232">
    <property type="term" value="F:heme transmembrane transporter activity"/>
    <property type="evidence" value="ECO:0007669"/>
    <property type="project" value="InterPro"/>
</dbReference>
<dbReference type="PANTHER" id="PTHR30070:SF1">
    <property type="entry name" value="CYTOCHROME C BIOGENESIS B-RELATED"/>
    <property type="match status" value="1"/>
</dbReference>
<keyword evidence="7 12" id="KW-0997">Cell inner membrane</keyword>
<evidence type="ECO:0000256" key="8">
    <source>
        <dbReference type="ARBA" id="ARBA00022692"/>
    </source>
</evidence>
<evidence type="ECO:0000256" key="6">
    <source>
        <dbReference type="ARBA" id="ARBA00022475"/>
    </source>
</evidence>
<evidence type="ECO:0000256" key="2">
    <source>
        <dbReference type="ARBA" id="ARBA00004429"/>
    </source>
</evidence>
<reference evidence="15" key="1">
    <citation type="submission" date="2016-10" db="EMBL/GenBank/DDBJ databases">
        <authorList>
            <person name="Varghese N."/>
            <person name="Submissions S."/>
        </authorList>
    </citation>
    <scope>NUCLEOTIDE SEQUENCE [LARGE SCALE GENOMIC DNA]</scope>
    <source>
        <strain evidence="15">DSM 23439</strain>
    </source>
</reference>
<evidence type="ECO:0000256" key="4">
    <source>
        <dbReference type="ARBA" id="ARBA00016452"/>
    </source>
</evidence>
<dbReference type="PIRSF" id="PIRSF002764">
    <property type="entry name" value="CcmB"/>
    <property type="match status" value="1"/>
</dbReference>
<dbReference type="OrthoDB" id="9799895at2"/>
<keyword evidence="5 12" id="KW-0813">Transport</keyword>
<sequence length="243" mass="25301">MVMGAFTLSDERTAAGRLPGLWQGFAATLARDCRLRFRRRSELANPLIFFALVVTLFPLGLAPDSTLLASIAPGLLWVSALLAVLLSLDGLFRDDFDDGTLEQLLLAPQPAGVLVLAKIVAHWLTTGLPLALISPLLAIMLSLPGHSMGVLMITLLLGSATLSLIGAIGAALTVGLRRGGVLLSLLILPLYTPVLIFGAGTVRLAIEGAVLTPWLALMGAMLALSLLAAPWAAGAALKLSLDG</sequence>
<accession>A0A1I1LTN3</accession>
<evidence type="ECO:0000256" key="13">
    <source>
        <dbReference type="SAM" id="Phobius"/>
    </source>
</evidence>
<evidence type="ECO:0000313" key="15">
    <source>
        <dbReference type="Proteomes" id="UP000199046"/>
    </source>
</evidence>
<gene>
    <name evidence="14" type="ORF">SAMN05421848_2486</name>
</gene>
<evidence type="ECO:0000256" key="9">
    <source>
        <dbReference type="ARBA" id="ARBA00022748"/>
    </source>
</evidence>
<evidence type="ECO:0000256" key="12">
    <source>
        <dbReference type="PIRNR" id="PIRNR002764"/>
    </source>
</evidence>
<dbReference type="GO" id="GO:0017004">
    <property type="term" value="P:cytochrome complex assembly"/>
    <property type="evidence" value="ECO:0007669"/>
    <property type="project" value="UniProtKB-KW"/>
</dbReference>
<evidence type="ECO:0000313" key="14">
    <source>
        <dbReference type="EMBL" id="SFC72820.1"/>
    </source>
</evidence>
<evidence type="ECO:0000256" key="3">
    <source>
        <dbReference type="ARBA" id="ARBA00010544"/>
    </source>
</evidence>
<dbReference type="GO" id="GO:1903607">
    <property type="term" value="P:cytochrome c biosynthetic process"/>
    <property type="evidence" value="ECO:0007669"/>
    <property type="project" value="TreeGrafter"/>
</dbReference>
<protein>
    <recommendedName>
        <fullName evidence="4 12">Heme exporter protein B</fullName>
    </recommendedName>
</protein>
<feature type="transmembrane region" description="Helical" evidence="13">
    <location>
        <begin position="43"/>
        <end position="61"/>
    </location>
</feature>
<name>A0A1I1LTN3_9GAMM</name>
<dbReference type="Proteomes" id="UP000199046">
    <property type="component" value="Unassembled WGS sequence"/>
</dbReference>
<dbReference type="InterPro" id="IPR026031">
    <property type="entry name" value="Cyt_c_CcmB_bac"/>
</dbReference>
<comment type="similarity">
    <text evidence="3 12">Belongs to the CcmB/CycW/HelB family.</text>
</comment>
<evidence type="ECO:0000256" key="7">
    <source>
        <dbReference type="ARBA" id="ARBA00022519"/>
    </source>
</evidence>
<keyword evidence="9 12" id="KW-0201">Cytochrome c-type biogenesis</keyword>
<evidence type="ECO:0000256" key="10">
    <source>
        <dbReference type="ARBA" id="ARBA00022989"/>
    </source>
</evidence>
<keyword evidence="8 13" id="KW-0812">Transmembrane</keyword>
<comment type="subcellular location">
    <subcellularLocation>
        <location evidence="2">Cell inner membrane</location>
        <topology evidence="2">Multi-pass membrane protein</topology>
    </subcellularLocation>
</comment>
<proteinExistence type="inferred from homology"/>
<feature type="transmembrane region" description="Helical" evidence="13">
    <location>
        <begin position="181"/>
        <end position="202"/>
    </location>
</feature>
<keyword evidence="6 12" id="KW-1003">Cell membrane</keyword>
<comment type="function">
    <text evidence="1 12">Required for the export of heme to the periplasm for the biogenesis of c-type cytochromes.</text>
</comment>
<dbReference type="PRINTS" id="PR01414">
    <property type="entry name" value="CCMBBIOGNSIS"/>
</dbReference>
<dbReference type="EMBL" id="FOLY01000005">
    <property type="protein sequence ID" value="SFC72820.1"/>
    <property type="molecule type" value="Genomic_DNA"/>
</dbReference>
<evidence type="ECO:0000256" key="11">
    <source>
        <dbReference type="ARBA" id="ARBA00023136"/>
    </source>
</evidence>
<dbReference type="Pfam" id="PF03379">
    <property type="entry name" value="CcmB"/>
    <property type="match status" value="1"/>
</dbReference>
<dbReference type="NCBIfam" id="TIGR01190">
    <property type="entry name" value="ccmB"/>
    <property type="match status" value="1"/>
</dbReference>
<dbReference type="STRING" id="402385.SAMN05421848_2486"/>
<organism evidence="14 15">
    <name type="scientific">Kushneria avicenniae</name>
    <dbReference type="NCBI Taxonomy" id="402385"/>
    <lineage>
        <taxon>Bacteria</taxon>
        <taxon>Pseudomonadati</taxon>
        <taxon>Pseudomonadota</taxon>
        <taxon>Gammaproteobacteria</taxon>
        <taxon>Oceanospirillales</taxon>
        <taxon>Halomonadaceae</taxon>
        <taxon>Kushneria</taxon>
    </lineage>
</organism>
<keyword evidence="10 13" id="KW-1133">Transmembrane helix</keyword>